<evidence type="ECO:0000313" key="2">
    <source>
        <dbReference type="EMBL" id="PTB80133.1"/>
    </source>
</evidence>
<evidence type="ECO:0000256" key="1">
    <source>
        <dbReference type="SAM" id="Phobius"/>
    </source>
</evidence>
<sequence>MQLRPFVANLVRGKQLSFLIRKGISSSLSLHGSLVRSVKSNQIRQPEPNGKPTSSFYQRSKLHCPVPLPPFEKSHTLSRATHPPTRSHERWLEAVACKNRRLSLFLFLLLFLLLLLPAPLLIWPALARLVPPSASRQVSQRLASSLGLPAGAAI</sequence>
<keyword evidence="1" id="KW-0472">Membrane</keyword>
<keyword evidence="1" id="KW-0812">Transmembrane</keyword>
<keyword evidence="3" id="KW-1185">Reference proteome</keyword>
<organism evidence="2 3">
    <name type="scientific">Trichoderma longibrachiatum ATCC 18648</name>
    <dbReference type="NCBI Taxonomy" id="983965"/>
    <lineage>
        <taxon>Eukaryota</taxon>
        <taxon>Fungi</taxon>
        <taxon>Dikarya</taxon>
        <taxon>Ascomycota</taxon>
        <taxon>Pezizomycotina</taxon>
        <taxon>Sordariomycetes</taxon>
        <taxon>Hypocreomycetidae</taxon>
        <taxon>Hypocreales</taxon>
        <taxon>Hypocreaceae</taxon>
        <taxon>Trichoderma</taxon>
    </lineage>
</organism>
<evidence type="ECO:0000313" key="3">
    <source>
        <dbReference type="Proteomes" id="UP000240760"/>
    </source>
</evidence>
<keyword evidence="1" id="KW-1133">Transmembrane helix</keyword>
<gene>
    <name evidence="2" type="ORF">M440DRAFT_181285</name>
</gene>
<feature type="transmembrane region" description="Helical" evidence="1">
    <location>
        <begin position="104"/>
        <end position="126"/>
    </location>
</feature>
<proteinExistence type="predicted"/>
<reference evidence="2 3" key="1">
    <citation type="submission" date="2016-07" db="EMBL/GenBank/DDBJ databases">
        <title>Multiple horizontal gene transfer events from other fungi enriched the ability of initially mycotrophic Trichoderma (Ascomycota) to feed on dead plant biomass.</title>
        <authorList>
            <consortium name="DOE Joint Genome Institute"/>
            <person name="Aerts A."/>
            <person name="Atanasova L."/>
            <person name="Chenthamara K."/>
            <person name="Zhang J."/>
            <person name="Grujic M."/>
            <person name="Henrissat B."/>
            <person name="Kuo A."/>
            <person name="Salamov A."/>
            <person name="Lipzen A."/>
            <person name="Labutti K."/>
            <person name="Barry K."/>
            <person name="Miao Y."/>
            <person name="Rahimi M.J."/>
            <person name="Shen Q."/>
            <person name="Grigoriev I.V."/>
            <person name="Kubicek C.P."/>
            <person name="Druzhinina I.S."/>
        </authorList>
    </citation>
    <scope>NUCLEOTIDE SEQUENCE [LARGE SCALE GENOMIC DNA]</scope>
    <source>
        <strain evidence="2 3">ATCC 18648</strain>
    </source>
</reference>
<accession>A0A2T4CF07</accession>
<dbReference type="AlphaFoldDB" id="A0A2T4CF07"/>
<dbReference type="EMBL" id="KZ679127">
    <property type="protein sequence ID" value="PTB80133.1"/>
    <property type="molecule type" value="Genomic_DNA"/>
</dbReference>
<dbReference type="Proteomes" id="UP000240760">
    <property type="component" value="Unassembled WGS sequence"/>
</dbReference>
<name>A0A2T4CF07_TRILO</name>
<protein>
    <submittedName>
        <fullName evidence="2">Uncharacterized protein</fullName>
    </submittedName>
</protein>